<dbReference type="EMBL" id="JBBKAJ010000022">
    <property type="protein sequence ID" value="MEJ8639366.1"/>
    <property type="molecule type" value="Genomic_DNA"/>
</dbReference>
<accession>A0ACC6Q6W8</accession>
<evidence type="ECO:0000313" key="2">
    <source>
        <dbReference type="Proteomes" id="UP001377168"/>
    </source>
</evidence>
<organism evidence="1 2">
    <name type="scientific">Streptomyces achmelvichensis</name>
    <dbReference type="NCBI Taxonomy" id="3134111"/>
    <lineage>
        <taxon>Bacteria</taxon>
        <taxon>Bacillati</taxon>
        <taxon>Actinomycetota</taxon>
        <taxon>Actinomycetes</taxon>
        <taxon>Kitasatosporales</taxon>
        <taxon>Streptomycetaceae</taxon>
        <taxon>Streptomyces</taxon>
    </lineage>
</organism>
<gene>
    <name evidence="1" type="ORF">WKI67_39095</name>
</gene>
<protein>
    <submittedName>
        <fullName evidence="1">2-dehydropantoate 2-reductase</fullName>
    </submittedName>
</protein>
<reference evidence="1" key="1">
    <citation type="submission" date="2024-03" db="EMBL/GenBank/DDBJ databases">
        <title>Novel Streptomyces species of biotechnological and ecological value are a feature of Machair soil.</title>
        <authorList>
            <person name="Prole J.R."/>
            <person name="Goodfellow M."/>
            <person name="Allenby N."/>
            <person name="Ward A.C."/>
        </authorList>
    </citation>
    <scope>NUCLEOTIDE SEQUENCE</scope>
    <source>
        <strain evidence="1">MS2.AVA.5</strain>
    </source>
</reference>
<sequence>MRIAVVGAGGVGGYFGARLAAAGNEVTFVARGRQLEAIRRDGLLVRSPLGEFRVHADAVVPTIADLGPVDVLLVAVKLWDTDDVVAQLRNHVGAGTMVISLQNGVQKDAVLRRELPAEAVAGGVCYISAAIAEPGIVVHNGEMQKLVFGEYGGQDSDRTRTFLDACLKAGIDAEISADIERVIWEKFVFLASISGATSAVRQPIGVVRADPRSRALLGDLMAEVVAVGRAAGVGLDPAFADDRLTFCDSLPATMTSSMHHDLTEGHRLELAWLSGAVADLGEELGVSTPRHRTVADILAPYELGEPDSVDEPIDADTDA</sequence>
<evidence type="ECO:0000313" key="1">
    <source>
        <dbReference type="EMBL" id="MEJ8639366.1"/>
    </source>
</evidence>
<comment type="caution">
    <text evidence="1">The sequence shown here is derived from an EMBL/GenBank/DDBJ whole genome shotgun (WGS) entry which is preliminary data.</text>
</comment>
<keyword evidence="2" id="KW-1185">Reference proteome</keyword>
<name>A0ACC6Q6W8_9ACTN</name>
<proteinExistence type="predicted"/>
<dbReference type="Proteomes" id="UP001377168">
    <property type="component" value="Unassembled WGS sequence"/>
</dbReference>